<dbReference type="UniPathway" id="UPA00031">
    <property type="reaction ID" value="UER00012"/>
</dbReference>
<evidence type="ECO:0000256" key="9">
    <source>
        <dbReference type="ARBA" id="ARBA00047481"/>
    </source>
</evidence>
<keyword evidence="5 10" id="KW-0028">Amino-acid biosynthesis</keyword>
<protein>
    <recommendedName>
        <fullName evidence="10">Histidinol-phosphate aminotransferase</fullName>
        <ecNumber evidence="10">2.6.1.9</ecNumber>
    </recommendedName>
    <alternativeName>
        <fullName evidence="10">Imidazole acetol-phosphate transaminase</fullName>
    </alternativeName>
</protein>
<dbReference type="CDD" id="cd00609">
    <property type="entry name" value="AAT_like"/>
    <property type="match status" value="1"/>
</dbReference>
<evidence type="ECO:0000259" key="12">
    <source>
        <dbReference type="Pfam" id="PF00155"/>
    </source>
</evidence>
<evidence type="ECO:0000256" key="3">
    <source>
        <dbReference type="ARBA" id="ARBA00007970"/>
    </source>
</evidence>
<feature type="domain" description="Aminotransferase class I/classII large" evidence="12">
    <location>
        <begin position="31"/>
        <end position="351"/>
    </location>
</feature>
<evidence type="ECO:0000256" key="11">
    <source>
        <dbReference type="SAM" id="MobiDB-lite"/>
    </source>
</evidence>
<dbReference type="AlphaFoldDB" id="A0A554N8M6"/>
<dbReference type="FunCoup" id="A0A554N8M6">
    <property type="interactions" value="96"/>
</dbReference>
<comment type="cofactor">
    <cofactor evidence="1 10">
        <name>pyridoxal 5'-phosphate</name>
        <dbReference type="ChEBI" id="CHEBI:597326"/>
    </cofactor>
</comment>
<dbReference type="InterPro" id="IPR005861">
    <property type="entry name" value="HisP_aminotrans"/>
</dbReference>
<dbReference type="Gene3D" id="3.40.640.10">
    <property type="entry name" value="Type I PLP-dependent aspartate aminotransferase-like (Major domain)"/>
    <property type="match status" value="1"/>
</dbReference>
<sequence>MQPRDLSALTPYEAGRGIEEVAREVGMDPADLVKLSSNENPHGPSPKAVEAMREHADGVHHYPKAAHADLQEALAERWDLSPEQVWLGNGGDGALDYLARAMLDPDDAILVPDPGFAYYAMSARYHHGRVETYPLYRSEDFEQRPEHVLDAYDGERVVYLISPHSPTGREIDRDAILEVADGVDDDTVVLVDEAYGVYSEAPSKADLVREREDVAVLRTFSKSHGLAGVRLGYLLTPAAWADAYARINTPFAVNELALRAGLAALEDHEHVERTVESAAWAREFIDETLTARTWPSQGNYVLAAVGDAEAVFEAAKERGVIVRDATSFGLPECIRITCGTRRETTRAVEVLNEVLAMRDPYAGTGTPGPAGGGGAGDTDEGGG</sequence>
<keyword evidence="14" id="KW-1185">Reference proteome</keyword>
<accession>A0A554N8M6</accession>
<gene>
    <name evidence="10" type="primary">hisC</name>
    <name evidence="13" type="ORF">DP107_12445</name>
</gene>
<dbReference type="SUPFAM" id="SSF53383">
    <property type="entry name" value="PLP-dependent transferases"/>
    <property type="match status" value="1"/>
</dbReference>
<feature type="modified residue" description="N6-(pyridoxal phosphate)lysine" evidence="10">
    <location>
        <position position="222"/>
    </location>
</feature>
<comment type="catalytic activity">
    <reaction evidence="9 10">
        <text>L-histidinol phosphate + 2-oxoglutarate = 3-(imidazol-4-yl)-2-oxopropyl phosphate + L-glutamate</text>
        <dbReference type="Rhea" id="RHEA:23744"/>
        <dbReference type="ChEBI" id="CHEBI:16810"/>
        <dbReference type="ChEBI" id="CHEBI:29985"/>
        <dbReference type="ChEBI" id="CHEBI:57766"/>
        <dbReference type="ChEBI" id="CHEBI:57980"/>
        <dbReference type="EC" id="2.6.1.9"/>
    </reaction>
</comment>
<feature type="region of interest" description="Disordered" evidence="11">
    <location>
        <begin position="359"/>
        <end position="383"/>
    </location>
</feature>
<dbReference type="InParanoid" id="A0A554N8M6"/>
<dbReference type="EMBL" id="QMDX01000008">
    <property type="protein sequence ID" value="TSD13300.1"/>
    <property type="molecule type" value="Genomic_DNA"/>
</dbReference>
<evidence type="ECO:0000256" key="1">
    <source>
        <dbReference type="ARBA" id="ARBA00001933"/>
    </source>
</evidence>
<dbReference type="HAMAP" id="MF_01023">
    <property type="entry name" value="HisC_aminotrans_2"/>
    <property type="match status" value="1"/>
</dbReference>
<reference evidence="13 14" key="1">
    <citation type="submission" date="2018-06" db="EMBL/GenBank/DDBJ databases">
        <title>Natronomonas sp. F16-60 a new haloarchaeon isolated from a solar saltern of Isla Cristina, Huelva, Spain.</title>
        <authorList>
            <person name="Duran-Viseras A."/>
            <person name="Sanchez-Porro C."/>
            <person name="Ventosa A."/>
        </authorList>
    </citation>
    <scope>NUCLEOTIDE SEQUENCE [LARGE SCALE GENOMIC DNA]</scope>
    <source>
        <strain evidence="13 14">F16-60</strain>
    </source>
</reference>
<dbReference type="NCBIfam" id="TIGR01141">
    <property type="entry name" value="hisC"/>
    <property type="match status" value="1"/>
</dbReference>
<keyword evidence="6 10" id="KW-0808">Transferase</keyword>
<dbReference type="EC" id="2.6.1.9" evidence="10"/>
<dbReference type="PANTHER" id="PTHR43643">
    <property type="entry name" value="HISTIDINOL-PHOSPHATE AMINOTRANSFERASE 2"/>
    <property type="match status" value="1"/>
</dbReference>
<comment type="caution">
    <text evidence="13">The sequence shown here is derived from an EMBL/GenBank/DDBJ whole genome shotgun (WGS) entry which is preliminary data.</text>
</comment>
<dbReference type="InterPro" id="IPR004839">
    <property type="entry name" value="Aminotransferase_I/II_large"/>
</dbReference>
<evidence type="ECO:0000256" key="5">
    <source>
        <dbReference type="ARBA" id="ARBA00022605"/>
    </source>
</evidence>
<proteinExistence type="inferred from homology"/>
<evidence type="ECO:0000313" key="14">
    <source>
        <dbReference type="Proteomes" id="UP000319894"/>
    </source>
</evidence>
<dbReference type="InterPro" id="IPR015424">
    <property type="entry name" value="PyrdxlP-dep_Trfase"/>
</dbReference>
<dbReference type="InterPro" id="IPR015421">
    <property type="entry name" value="PyrdxlP-dep_Trfase_major"/>
</dbReference>
<evidence type="ECO:0000313" key="13">
    <source>
        <dbReference type="EMBL" id="TSD13300.1"/>
    </source>
</evidence>
<dbReference type="Proteomes" id="UP000319894">
    <property type="component" value="Unassembled WGS sequence"/>
</dbReference>
<dbReference type="GO" id="GO:0000105">
    <property type="term" value="P:L-histidine biosynthetic process"/>
    <property type="evidence" value="ECO:0007669"/>
    <property type="project" value="UniProtKB-UniRule"/>
</dbReference>
<evidence type="ECO:0000256" key="2">
    <source>
        <dbReference type="ARBA" id="ARBA00005011"/>
    </source>
</evidence>
<evidence type="ECO:0000256" key="8">
    <source>
        <dbReference type="ARBA" id="ARBA00023102"/>
    </source>
</evidence>
<evidence type="ECO:0000256" key="6">
    <source>
        <dbReference type="ARBA" id="ARBA00022679"/>
    </source>
</evidence>
<dbReference type="Pfam" id="PF00155">
    <property type="entry name" value="Aminotran_1_2"/>
    <property type="match status" value="1"/>
</dbReference>
<dbReference type="RefSeq" id="WP_144262486.1">
    <property type="nucleotide sequence ID" value="NZ_QMDX01000008.1"/>
</dbReference>
<dbReference type="PANTHER" id="PTHR43643:SF6">
    <property type="entry name" value="HISTIDINOL-PHOSPHATE AMINOTRANSFERASE"/>
    <property type="match status" value="1"/>
</dbReference>
<evidence type="ECO:0000256" key="7">
    <source>
        <dbReference type="ARBA" id="ARBA00022898"/>
    </source>
</evidence>
<name>A0A554N8M6_9EURY</name>
<keyword evidence="4 10" id="KW-0032">Aminotransferase</keyword>
<dbReference type="Gene3D" id="3.90.1150.10">
    <property type="entry name" value="Aspartate Aminotransferase, domain 1"/>
    <property type="match status" value="1"/>
</dbReference>
<keyword evidence="8 10" id="KW-0368">Histidine biosynthesis</keyword>
<dbReference type="InterPro" id="IPR015422">
    <property type="entry name" value="PyrdxlP-dep_Trfase_small"/>
</dbReference>
<dbReference type="GO" id="GO:0030170">
    <property type="term" value="F:pyridoxal phosphate binding"/>
    <property type="evidence" value="ECO:0007669"/>
    <property type="project" value="InterPro"/>
</dbReference>
<evidence type="ECO:0000256" key="4">
    <source>
        <dbReference type="ARBA" id="ARBA00022576"/>
    </source>
</evidence>
<dbReference type="GO" id="GO:0004400">
    <property type="term" value="F:histidinol-phosphate transaminase activity"/>
    <property type="evidence" value="ECO:0007669"/>
    <property type="project" value="UniProtKB-UniRule"/>
</dbReference>
<comment type="pathway">
    <text evidence="2 10">Amino-acid biosynthesis; L-histidine biosynthesis; L-histidine from 5-phospho-alpha-D-ribose 1-diphosphate: step 7/9.</text>
</comment>
<feature type="compositionally biased region" description="Gly residues" evidence="11">
    <location>
        <begin position="365"/>
        <end position="376"/>
    </location>
</feature>
<dbReference type="InterPro" id="IPR050106">
    <property type="entry name" value="HistidinolP_aminotransfase"/>
</dbReference>
<keyword evidence="7 10" id="KW-0663">Pyridoxal phosphate</keyword>
<organism evidence="13 14">
    <name type="scientific">Haloglomus irregulare</name>
    <dbReference type="NCBI Taxonomy" id="2234134"/>
    <lineage>
        <taxon>Archaea</taxon>
        <taxon>Methanobacteriati</taxon>
        <taxon>Methanobacteriota</taxon>
        <taxon>Stenosarchaea group</taxon>
        <taxon>Halobacteria</taxon>
        <taxon>Halobacteriales</taxon>
        <taxon>Natronomonadaceae</taxon>
        <taxon>Haloglomus</taxon>
    </lineage>
</organism>
<dbReference type="OrthoDB" id="9929at2157"/>
<evidence type="ECO:0000256" key="10">
    <source>
        <dbReference type="HAMAP-Rule" id="MF_01023"/>
    </source>
</evidence>
<comment type="similarity">
    <text evidence="3 10">Belongs to the class-II pyridoxal-phosphate-dependent aminotransferase family. Histidinol-phosphate aminotransferase subfamily.</text>
</comment>